<organism evidence="2 3">
    <name type="scientific">Euroglyphus maynei</name>
    <name type="common">Mayne's house dust mite</name>
    <dbReference type="NCBI Taxonomy" id="6958"/>
    <lineage>
        <taxon>Eukaryota</taxon>
        <taxon>Metazoa</taxon>
        <taxon>Ecdysozoa</taxon>
        <taxon>Arthropoda</taxon>
        <taxon>Chelicerata</taxon>
        <taxon>Arachnida</taxon>
        <taxon>Acari</taxon>
        <taxon>Acariformes</taxon>
        <taxon>Sarcoptiformes</taxon>
        <taxon>Astigmata</taxon>
        <taxon>Psoroptidia</taxon>
        <taxon>Analgoidea</taxon>
        <taxon>Pyroglyphidae</taxon>
        <taxon>Pyroglyphinae</taxon>
        <taxon>Euroglyphus</taxon>
    </lineage>
</organism>
<feature type="transmembrane region" description="Helical" evidence="1">
    <location>
        <begin position="12"/>
        <end position="30"/>
    </location>
</feature>
<reference evidence="2 3" key="1">
    <citation type="submission" date="2017-03" db="EMBL/GenBank/DDBJ databases">
        <title>Genome Survey of Euroglyphus maynei.</title>
        <authorList>
            <person name="Arlian L.G."/>
            <person name="Morgan M.S."/>
            <person name="Rider S.D."/>
        </authorList>
    </citation>
    <scope>NUCLEOTIDE SEQUENCE [LARGE SCALE GENOMIC DNA]</scope>
    <source>
        <strain evidence="2">Arlian Lab</strain>
        <tissue evidence="2">Whole body</tissue>
    </source>
</reference>
<evidence type="ECO:0000313" key="3">
    <source>
        <dbReference type="Proteomes" id="UP000194236"/>
    </source>
</evidence>
<keyword evidence="1" id="KW-0812">Transmembrane</keyword>
<evidence type="ECO:0000313" key="2">
    <source>
        <dbReference type="EMBL" id="OTF79540.1"/>
    </source>
</evidence>
<evidence type="ECO:0000256" key="1">
    <source>
        <dbReference type="SAM" id="Phobius"/>
    </source>
</evidence>
<name>A0A1Y3BF51_EURMA</name>
<proteinExistence type="predicted"/>
<protein>
    <submittedName>
        <fullName evidence="2">Uncharacterized protein</fullName>
    </submittedName>
</protein>
<keyword evidence="1" id="KW-1133">Transmembrane helix</keyword>
<dbReference type="Proteomes" id="UP000194236">
    <property type="component" value="Unassembled WGS sequence"/>
</dbReference>
<gene>
    <name evidence="2" type="ORF">BLA29_013050</name>
</gene>
<sequence length="95" mass="10847">MVLSRRSNPILLILILVISLFITLLLYNLVLSTSSSSLKRDKGLGENPADQKLKQWAILNSDDMHRFNQTLKRILVPRVADTPSHTNVKNVIFEY</sequence>
<dbReference type="AlphaFoldDB" id="A0A1Y3BF51"/>
<comment type="caution">
    <text evidence="2">The sequence shown here is derived from an EMBL/GenBank/DDBJ whole genome shotgun (WGS) entry which is preliminary data.</text>
</comment>
<dbReference type="EMBL" id="MUJZ01022586">
    <property type="protein sequence ID" value="OTF79540.1"/>
    <property type="molecule type" value="Genomic_DNA"/>
</dbReference>
<keyword evidence="1" id="KW-0472">Membrane</keyword>
<accession>A0A1Y3BF51</accession>
<keyword evidence="3" id="KW-1185">Reference proteome</keyword>